<evidence type="ECO:0000313" key="10">
    <source>
        <dbReference type="Proteomes" id="UP000001353"/>
    </source>
</evidence>
<feature type="chain" id="PRO_5003366792" evidence="8">
    <location>
        <begin position="21"/>
        <end position="375"/>
    </location>
</feature>
<dbReference type="Proteomes" id="UP000001353">
    <property type="component" value="Chromosome"/>
</dbReference>
<keyword evidence="3" id="KW-1134">Transmembrane beta strand</keyword>
<keyword evidence="5 8" id="KW-0732">Signal</keyword>
<evidence type="ECO:0000256" key="4">
    <source>
        <dbReference type="ARBA" id="ARBA00022692"/>
    </source>
</evidence>
<dbReference type="PANTHER" id="PTHR35093">
    <property type="entry name" value="OUTER MEMBRANE PROTEIN NMB0088-RELATED"/>
    <property type="match status" value="1"/>
</dbReference>
<dbReference type="HOGENOM" id="CLU_039022_0_0_5"/>
<keyword evidence="10" id="KW-1185">Reference proteome</keyword>
<reference evidence="9 10" key="1">
    <citation type="journal article" date="2011" name="BMC Genomics">
        <title>Comparative genome analysis and genome-guided physiological analysis of Roseobacter litoralis.</title>
        <authorList>
            <person name="Kalhoefer D."/>
            <person name="Thole S."/>
            <person name="Voget S."/>
            <person name="Lehmann R."/>
            <person name="Liesegang H."/>
            <person name="Wollher A."/>
            <person name="Daniel R."/>
            <person name="Simon M."/>
            <person name="Brinkhoff T."/>
        </authorList>
    </citation>
    <scope>NUCLEOTIDE SEQUENCE [LARGE SCALE GENOMIC DNA]</scope>
    <source>
        <strain evidence="10">ATCC 49566 / DSM 6996 / JCM 21268 / NBRC 15278 / OCh 149</strain>
    </source>
</reference>
<dbReference type="EMBL" id="CP002623">
    <property type="protein sequence ID" value="AEI93651.1"/>
    <property type="molecule type" value="Genomic_DNA"/>
</dbReference>
<dbReference type="RefSeq" id="WP_013961584.1">
    <property type="nucleotide sequence ID" value="NC_015730.1"/>
</dbReference>
<name>F7ZH00_ROSLO</name>
<keyword evidence="4" id="KW-0812">Transmembrane</keyword>
<dbReference type="SUPFAM" id="SSF56935">
    <property type="entry name" value="Porins"/>
    <property type="match status" value="1"/>
</dbReference>
<feature type="signal peptide" evidence="8">
    <location>
        <begin position="1"/>
        <end position="20"/>
    </location>
</feature>
<keyword evidence="7" id="KW-0998">Cell outer membrane</keyword>
<protein>
    <submittedName>
        <fullName evidence="9">Uncharacterized protein</fullName>
    </submittedName>
</protein>
<dbReference type="eggNOG" id="COG2067">
    <property type="taxonomic scope" value="Bacteria"/>
</dbReference>
<evidence type="ECO:0000256" key="8">
    <source>
        <dbReference type="SAM" id="SignalP"/>
    </source>
</evidence>
<dbReference type="InterPro" id="IPR005017">
    <property type="entry name" value="OMPP1/FadL/TodX"/>
</dbReference>
<evidence type="ECO:0000256" key="6">
    <source>
        <dbReference type="ARBA" id="ARBA00023136"/>
    </source>
</evidence>
<dbReference type="STRING" id="391595.RLO149_c016590"/>
<comment type="similarity">
    <text evidence="2">Belongs to the OmpP1/FadL family.</text>
</comment>
<evidence type="ECO:0000256" key="3">
    <source>
        <dbReference type="ARBA" id="ARBA00022452"/>
    </source>
</evidence>
<dbReference type="GO" id="GO:0015483">
    <property type="term" value="F:long-chain fatty acid transporting porin activity"/>
    <property type="evidence" value="ECO:0007669"/>
    <property type="project" value="TreeGrafter"/>
</dbReference>
<evidence type="ECO:0000256" key="2">
    <source>
        <dbReference type="ARBA" id="ARBA00008163"/>
    </source>
</evidence>
<organism evidence="9 10">
    <name type="scientific">Roseobacter litoralis (strain ATCC 49566 / DSM 6996 / JCM 21268 / NBRC 15278 / OCh 149)</name>
    <dbReference type="NCBI Taxonomy" id="391595"/>
    <lineage>
        <taxon>Bacteria</taxon>
        <taxon>Pseudomonadati</taxon>
        <taxon>Pseudomonadota</taxon>
        <taxon>Alphaproteobacteria</taxon>
        <taxon>Rhodobacterales</taxon>
        <taxon>Roseobacteraceae</taxon>
        <taxon>Roseobacter</taxon>
    </lineage>
</organism>
<dbReference type="GO" id="GO:0009279">
    <property type="term" value="C:cell outer membrane"/>
    <property type="evidence" value="ECO:0007669"/>
    <property type="project" value="UniProtKB-SubCell"/>
</dbReference>
<dbReference type="OrthoDB" id="6679728at2"/>
<evidence type="ECO:0000256" key="5">
    <source>
        <dbReference type="ARBA" id="ARBA00022729"/>
    </source>
</evidence>
<dbReference type="Gene3D" id="2.40.160.60">
    <property type="entry name" value="Outer membrane protein transport protein (OMPP1/FadL/TodX)"/>
    <property type="match status" value="1"/>
</dbReference>
<sequence length="375" mass="39925">MRTYITSAAALCVAASGACAGALDRTGQSVDVLFEDGRYLEFSLGYLSPSITGESIATVGGAPFPTFPAGGRSGDIGQSNFNFGAAYKADINETWSYALIIDQPYKAEVDYPDGTGYFGEASFAEFNSTAITGLLQYNMANGVSLFGGLRLQESDASAAVAFAGGYEVSADADWGLGYVAGIAYERPEIALRVALTYSSEISHENDVSESFTSPFFTGGDSVAEFETPQSVNLEVQTGIAQNTLLFGSVRWVDWSDFDLSPQQYTATFGQPLLSYVEDTVTYRLGIGQRINENWSLAASIGYEENTGNLFTNLGPADGGESIGLAAIYSQGKYEITAGVRYIRIGDTTTAVQGNPAAEFNNNDVIAFGVKVGYRF</sequence>
<keyword evidence="6" id="KW-0472">Membrane</keyword>
<dbReference type="PANTHER" id="PTHR35093:SF8">
    <property type="entry name" value="OUTER MEMBRANE PROTEIN NMB0088-RELATED"/>
    <property type="match status" value="1"/>
</dbReference>
<dbReference type="Pfam" id="PF03349">
    <property type="entry name" value="Toluene_X"/>
    <property type="match status" value="1"/>
</dbReference>
<evidence type="ECO:0000256" key="7">
    <source>
        <dbReference type="ARBA" id="ARBA00023237"/>
    </source>
</evidence>
<dbReference type="PROSITE" id="PS51257">
    <property type="entry name" value="PROKAR_LIPOPROTEIN"/>
    <property type="match status" value="1"/>
</dbReference>
<comment type="subcellular location">
    <subcellularLocation>
        <location evidence="1">Cell outer membrane</location>
        <topology evidence="1">Multi-pass membrane protein</topology>
    </subcellularLocation>
</comment>
<dbReference type="KEGG" id="rli:RLO149_c016590"/>
<gene>
    <name evidence="9" type="ordered locus">RLO149_c016590</name>
</gene>
<dbReference type="AlphaFoldDB" id="F7ZH00"/>
<proteinExistence type="inferred from homology"/>
<evidence type="ECO:0000256" key="1">
    <source>
        <dbReference type="ARBA" id="ARBA00004571"/>
    </source>
</evidence>
<evidence type="ECO:0000313" key="9">
    <source>
        <dbReference type="EMBL" id="AEI93651.1"/>
    </source>
</evidence>
<accession>F7ZH00</accession>